<organism evidence="3 4">
    <name type="scientific">Clupea harengus</name>
    <name type="common">Atlantic herring</name>
    <dbReference type="NCBI Taxonomy" id="7950"/>
    <lineage>
        <taxon>Eukaryota</taxon>
        <taxon>Metazoa</taxon>
        <taxon>Chordata</taxon>
        <taxon>Craniata</taxon>
        <taxon>Vertebrata</taxon>
        <taxon>Euteleostomi</taxon>
        <taxon>Actinopterygii</taxon>
        <taxon>Neopterygii</taxon>
        <taxon>Teleostei</taxon>
        <taxon>Clupei</taxon>
        <taxon>Clupeiformes</taxon>
        <taxon>Clupeoidei</taxon>
        <taxon>Clupeidae</taxon>
        <taxon>Clupea</taxon>
    </lineage>
</organism>
<dbReference type="GO" id="GO:0005634">
    <property type="term" value="C:nucleus"/>
    <property type="evidence" value="ECO:0007669"/>
    <property type="project" value="TreeGrafter"/>
</dbReference>
<dbReference type="AlphaFoldDB" id="A0A6P3W011"/>
<dbReference type="PANTHER" id="PTHR23098:SF3">
    <property type="entry name" value="MYB-RELATED TRANSCRIPTION FACTOR, PARTNER OF PROFILIN"/>
    <property type="match status" value="1"/>
</dbReference>
<sequence length="424" mass="45342">MTSSSPPEFFDKDGVPIRFKKRKARFTFSEVHILLDEVRKHRHIVVGKFNYGVPATVKKRTWAEITARINEIGECEREVVEVIKKWADLKCETKRKVAAVRTGFVSFPGSRYLRDFSPTENIVRQILELDSKKGGGHRPGSGNRNGKSTAKGSGEDDDGAGEEDDDMDIMPGMGLMPSSPETGEGDGGVGTGAMDSPSTMPPPLETSSSTPVPSTSAMSTPPPLPGSKDTSAERESVFDSSGDLSEDPFEMSFEMPIAEDSSQQVDSDDDQRDSSRPSTSTPTPAANAGPSNSNTRSSAGAAHRSKTLSLPLPSSSSSSAPPPASVPSPCVQAPERGGVGVCSVDVGQAAVMSVQEQHMSTALLETVSRSLELLSESVQQLAETQQEFARESLQLQRDTVQVLRDFATGAMTLMHDKLNGRPAL</sequence>
<evidence type="ECO:0000313" key="4">
    <source>
        <dbReference type="RefSeq" id="XP_012684432.2"/>
    </source>
</evidence>
<evidence type="ECO:0000259" key="2">
    <source>
        <dbReference type="Pfam" id="PF13873"/>
    </source>
</evidence>
<reference evidence="4" key="1">
    <citation type="submission" date="2025-08" db="UniProtKB">
        <authorList>
            <consortium name="RefSeq"/>
        </authorList>
    </citation>
    <scope>IDENTIFICATION</scope>
</reference>
<feature type="compositionally biased region" description="Low complexity" evidence="1">
    <location>
        <begin position="205"/>
        <end position="219"/>
    </location>
</feature>
<feature type="domain" description="Myb/SANT-like DNA-binding" evidence="2">
    <location>
        <begin position="22"/>
        <end position="98"/>
    </location>
</feature>
<feature type="compositionally biased region" description="Polar residues" evidence="1">
    <location>
        <begin position="289"/>
        <end position="298"/>
    </location>
</feature>
<gene>
    <name evidence="4" type="primary">LOC105901506</name>
</gene>
<dbReference type="InterPro" id="IPR028002">
    <property type="entry name" value="Myb_DNA-bind_5"/>
</dbReference>
<evidence type="ECO:0000256" key="1">
    <source>
        <dbReference type="SAM" id="MobiDB-lite"/>
    </source>
</evidence>
<dbReference type="PANTHER" id="PTHR23098">
    <property type="entry name" value="AGAP001331-PA-RELATED"/>
    <property type="match status" value="1"/>
</dbReference>
<proteinExistence type="predicted"/>
<dbReference type="KEGG" id="char:105901506"/>
<feature type="compositionally biased region" description="Polar residues" evidence="1">
    <location>
        <begin position="142"/>
        <end position="151"/>
    </location>
</feature>
<dbReference type="Proteomes" id="UP000515152">
    <property type="component" value="Chromosome 8"/>
</dbReference>
<name>A0A6P3W011_CLUHA</name>
<accession>A0A6P3W011</accession>
<evidence type="ECO:0000313" key="3">
    <source>
        <dbReference type="Proteomes" id="UP000515152"/>
    </source>
</evidence>
<dbReference type="OrthoDB" id="8730579at2759"/>
<protein>
    <submittedName>
        <fullName evidence="4">TSC22 domain family protein 1-like</fullName>
    </submittedName>
</protein>
<feature type="compositionally biased region" description="Low complexity" evidence="1">
    <location>
        <begin position="308"/>
        <end position="319"/>
    </location>
</feature>
<dbReference type="Pfam" id="PF13873">
    <property type="entry name" value="Myb_DNA-bind_5"/>
    <property type="match status" value="1"/>
</dbReference>
<keyword evidence="3" id="KW-1185">Reference proteome</keyword>
<dbReference type="RefSeq" id="XP_012684432.2">
    <property type="nucleotide sequence ID" value="XM_012828978.3"/>
</dbReference>
<feature type="region of interest" description="Disordered" evidence="1">
    <location>
        <begin position="128"/>
        <end position="332"/>
    </location>
</feature>
<dbReference type="GeneID" id="105901506"/>
<feature type="compositionally biased region" description="Acidic residues" evidence="1">
    <location>
        <begin position="155"/>
        <end position="168"/>
    </location>
</feature>